<sequence length="304" mass="33766">MEIGFNIYWTYEPACITISLQSQMTGLRRCHVPHCPPMQETEVVKLKCYSVGDVDTRSSAADSTGVRPRMNRLYQTSTMAALLDAVYDGETTLDELLMHGNFGLGTFNGLDGEMIVNDSVIHQFRADGQAGRVPGDLRTPFACVTFFNPEKEYMIDTAQDKEGFEAIVDHLVNNPNLFAAVRFTGMFERVETRTVFCQCQPYPPMLEVVARQPTMQLGASTGTMLGFRTPGYMQGVNVAGYHLHFLTEDGRRGGHVTDYGVLRGRLEVGVISDVEIQLPRTEQFARANLSPENIHEAIRVAEGG</sequence>
<dbReference type="EC" id="4.1.1.5" evidence="4"/>
<dbReference type="PATRIC" id="fig|634177.7.peg.1573"/>
<evidence type="ECO:0000256" key="7">
    <source>
        <dbReference type="ARBA" id="ARBA00023061"/>
    </source>
</evidence>
<keyword evidence="6" id="KW-0210">Decarboxylase</keyword>
<accession>G2I6N5</accession>
<dbReference type="NCBIfam" id="TIGR01252">
    <property type="entry name" value="acetolac_decarb"/>
    <property type="match status" value="1"/>
</dbReference>
<keyword evidence="7" id="KW-0005">Acetoin biosynthesis</keyword>
<evidence type="ECO:0000256" key="6">
    <source>
        <dbReference type="ARBA" id="ARBA00022793"/>
    </source>
</evidence>
<dbReference type="Pfam" id="PF03306">
    <property type="entry name" value="AAL_decarboxy"/>
    <property type="match status" value="1"/>
</dbReference>
<keyword evidence="8" id="KW-0456">Lyase</keyword>
<name>G2I6N5_KOMMN</name>
<evidence type="ECO:0000256" key="4">
    <source>
        <dbReference type="ARBA" id="ARBA00013204"/>
    </source>
</evidence>
<dbReference type="Gene3D" id="3.30.1330.80">
    <property type="entry name" value="Hypothetical protein, similar to alpha- acetolactate decarboxylase, domain 2"/>
    <property type="match status" value="2"/>
</dbReference>
<evidence type="ECO:0000313" key="9">
    <source>
        <dbReference type="EMBL" id="BAK83782.1"/>
    </source>
</evidence>
<gene>
    <name evidence="9" type="ordered locus">GLX_13700</name>
</gene>
<dbReference type="KEGG" id="gxy:GLX_13700"/>
<dbReference type="SMR" id="G2I6N5"/>
<dbReference type="SUPFAM" id="SSF117856">
    <property type="entry name" value="AF0104/ALDC/Ptd012-like"/>
    <property type="match status" value="1"/>
</dbReference>
<reference evidence="10" key="1">
    <citation type="journal article" date="2011" name="J. Bacteriol.">
        <title>Complete genome sequence of NBRC 3288, a unique cellulose-nonproducing strain of Gluconacetobacter xylinus isolated from vinegar.</title>
        <authorList>
            <person name="Ogino H."/>
            <person name="Azuma Y."/>
            <person name="Hosoyama A."/>
            <person name="Nakazawa H."/>
            <person name="Matsutani M."/>
            <person name="Hasegawa A."/>
            <person name="Otsuyama K."/>
            <person name="Matsushita K."/>
            <person name="Fujita N."/>
            <person name="Shirai M."/>
        </authorList>
    </citation>
    <scope>NUCLEOTIDE SEQUENCE [LARGE SCALE GENOMIC DNA]</scope>
    <source>
        <strain evidence="10">NBRC 3288 / BCRC 11682 / LMG 1693</strain>
    </source>
</reference>
<dbReference type="InterPro" id="IPR005128">
    <property type="entry name" value="Acetolactate_a_deCO2ase"/>
</dbReference>
<evidence type="ECO:0000256" key="8">
    <source>
        <dbReference type="ARBA" id="ARBA00023239"/>
    </source>
</evidence>
<protein>
    <recommendedName>
        <fullName evidence="5">Alpha-acetolactate decarboxylase</fullName>
        <ecNumber evidence="4">4.1.1.5</ecNumber>
    </recommendedName>
</protein>
<dbReference type="CDD" id="cd17299">
    <property type="entry name" value="acetolactate_decarboxylase"/>
    <property type="match status" value="1"/>
</dbReference>
<evidence type="ECO:0000256" key="2">
    <source>
        <dbReference type="ARBA" id="ARBA00005170"/>
    </source>
</evidence>
<evidence type="ECO:0000256" key="5">
    <source>
        <dbReference type="ARBA" id="ARBA00020164"/>
    </source>
</evidence>
<dbReference type="Proteomes" id="UP000009044">
    <property type="component" value="Chromosome"/>
</dbReference>
<dbReference type="EMBL" id="AP012159">
    <property type="protein sequence ID" value="BAK83782.1"/>
    <property type="molecule type" value="Genomic_DNA"/>
</dbReference>
<dbReference type="GO" id="GO:0047605">
    <property type="term" value="F:acetolactate decarboxylase activity"/>
    <property type="evidence" value="ECO:0007669"/>
    <property type="project" value="UniProtKB-EC"/>
</dbReference>
<dbReference type="AlphaFoldDB" id="G2I6N5"/>
<evidence type="ECO:0000313" key="10">
    <source>
        <dbReference type="Proteomes" id="UP000009044"/>
    </source>
</evidence>
<dbReference type="STRING" id="634177.GLX_13700"/>
<comment type="pathway">
    <text evidence="2">Polyol metabolism; (R,R)-butane-2,3-diol biosynthesis; (R,R)-butane-2,3-diol from pyruvate: step 2/3.</text>
</comment>
<dbReference type="UniPathway" id="UPA00626">
    <property type="reaction ID" value="UER00678"/>
</dbReference>
<organism evidence="9 10">
    <name type="scientific">Komagataeibacter medellinensis (strain NBRC 3288 / BCRC 11682 / LMG 1693 / Kondo 51)</name>
    <name type="common">Gluconacetobacter medellinensis</name>
    <dbReference type="NCBI Taxonomy" id="634177"/>
    <lineage>
        <taxon>Bacteria</taxon>
        <taxon>Pseudomonadati</taxon>
        <taxon>Pseudomonadota</taxon>
        <taxon>Alphaproteobacteria</taxon>
        <taxon>Acetobacterales</taxon>
        <taxon>Acetobacteraceae</taxon>
        <taxon>Komagataeibacter</taxon>
    </lineage>
</organism>
<dbReference type="PANTHER" id="PTHR35524">
    <property type="entry name" value="ALPHA-ACETOLACTATE DECARBOXYLASE"/>
    <property type="match status" value="1"/>
</dbReference>
<dbReference type="eggNOG" id="COG3527">
    <property type="taxonomic scope" value="Bacteria"/>
</dbReference>
<proteinExistence type="inferred from homology"/>
<evidence type="ECO:0000256" key="1">
    <source>
        <dbReference type="ARBA" id="ARBA00001784"/>
    </source>
</evidence>
<comment type="similarity">
    <text evidence="3">Belongs to the alpha-acetolactate decarboxylase family.</text>
</comment>
<dbReference type="PANTHER" id="PTHR35524:SF1">
    <property type="entry name" value="ALPHA-ACETOLACTATE DECARBOXYLASE"/>
    <property type="match status" value="1"/>
</dbReference>
<comment type="catalytic activity">
    <reaction evidence="1">
        <text>(2S)-2-acetolactate + H(+) = (R)-acetoin + CO2</text>
        <dbReference type="Rhea" id="RHEA:21580"/>
        <dbReference type="ChEBI" id="CHEBI:15378"/>
        <dbReference type="ChEBI" id="CHEBI:15686"/>
        <dbReference type="ChEBI" id="CHEBI:16526"/>
        <dbReference type="ChEBI" id="CHEBI:58476"/>
        <dbReference type="EC" id="4.1.1.5"/>
    </reaction>
</comment>
<dbReference type="GO" id="GO:0045151">
    <property type="term" value="P:acetoin biosynthetic process"/>
    <property type="evidence" value="ECO:0007669"/>
    <property type="project" value="UniProtKB-KW"/>
</dbReference>
<dbReference type="HOGENOM" id="CLU_072561_0_0_5"/>
<evidence type="ECO:0000256" key="3">
    <source>
        <dbReference type="ARBA" id="ARBA00007106"/>
    </source>
</evidence>